<dbReference type="AlphaFoldDB" id="A0A8H4XEP7"/>
<accession>A0A8H4XEP7</accession>
<reference evidence="1" key="1">
    <citation type="journal article" date="2020" name="BMC Genomics">
        <title>Correction to: Identification and distribution of gene clusters required for synthesis of sphingolipid metabolism inhibitors in diverse species of the filamentous fungus Fusarium.</title>
        <authorList>
            <person name="Kim H.S."/>
            <person name="Lohmar J.M."/>
            <person name="Busman M."/>
            <person name="Brown D.W."/>
            <person name="Naumann T.A."/>
            <person name="Divon H.H."/>
            <person name="Lysoe E."/>
            <person name="Uhlig S."/>
            <person name="Proctor R.H."/>
        </authorList>
    </citation>
    <scope>NUCLEOTIDE SEQUENCE</scope>
    <source>
        <strain evidence="1">NRRL 20472</strain>
    </source>
</reference>
<sequence>MWHWVLSTAQGSRLKAAVYSLTSRAFDGLMRGASSAASRLNFSSFIINITAKRPVNAQKKPKDLTDYLHSYHQIKQSQHCMYPIGYSPSFGRIRSADHVSPEHQPNQLASTMPNNNVRPIPLRPFALKALDGRLTVIQTEETGNSQPKEFVPKAPVRYIQCHYSWLRTNAQDTSLGLQSMFLSWFAREMADHYKQMAKVHKAAADRHRQLRDHHFAVANVRIWSSWCYRSRVFGAQGDSHFYSLPPKTRGLTVNVWEKDEKDREPEPSNK</sequence>
<dbReference type="EMBL" id="JABEXW010000085">
    <property type="protein sequence ID" value="KAF4971645.1"/>
    <property type="molecule type" value="Genomic_DNA"/>
</dbReference>
<keyword evidence="2" id="KW-1185">Reference proteome</keyword>
<evidence type="ECO:0000313" key="1">
    <source>
        <dbReference type="EMBL" id="KAF4971645.1"/>
    </source>
</evidence>
<evidence type="ECO:0000313" key="2">
    <source>
        <dbReference type="Proteomes" id="UP000622797"/>
    </source>
</evidence>
<organism evidence="1 2">
    <name type="scientific">Fusarium sarcochroum</name>
    <dbReference type="NCBI Taxonomy" id="1208366"/>
    <lineage>
        <taxon>Eukaryota</taxon>
        <taxon>Fungi</taxon>
        <taxon>Dikarya</taxon>
        <taxon>Ascomycota</taxon>
        <taxon>Pezizomycotina</taxon>
        <taxon>Sordariomycetes</taxon>
        <taxon>Hypocreomycetidae</taxon>
        <taxon>Hypocreales</taxon>
        <taxon>Nectriaceae</taxon>
        <taxon>Fusarium</taxon>
        <taxon>Fusarium lateritium species complex</taxon>
    </lineage>
</organism>
<dbReference type="Proteomes" id="UP000622797">
    <property type="component" value="Unassembled WGS sequence"/>
</dbReference>
<protein>
    <submittedName>
        <fullName evidence="1">Uncharacterized protein</fullName>
    </submittedName>
</protein>
<gene>
    <name evidence="1" type="ORF">FSARC_1592</name>
</gene>
<name>A0A8H4XEP7_9HYPO</name>
<proteinExistence type="predicted"/>
<comment type="caution">
    <text evidence="1">The sequence shown here is derived from an EMBL/GenBank/DDBJ whole genome shotgun (WGS) entry which is preliminary data.</text>
</comment>
<reference evidence="1" key="2">
    <citation type="submission" date="2020-05" db="EMBL/GenBank/DDBJ databases">
        <authorList>
            <person name="Kim H.-S."/>
            <person name="Proctor R.H."/>
            <person name="Brown D.W."/>
        </authorList>
    </citation>
    <scope>NUCLEOTIDE SEQUENCE</scope>
    <source>
        <strain evidence="1">NRRL 20472</strain>
    </source>
</reference>